<sequence length="1578" mass="174489">MPKMVLRTSKKVTVSVIGYPGSAVGARQHVGKSCLISRFLVPSHFNDNHLSVLSLSDFDGEVVCSSHWLYWGDSSVTVDGVTVQIRIIEQCDFVDDHVFQPLFEDRPYAERCLDCKIHLHSRKLSYICKEQLGHESAFPQVYLEPTTLSVDVFVYAYDMSLRGPAAVQQAAFLRHAVSRLSSLKLPIVVATTKHDTVVSNEASILLRKTVSESKRSWMKNVCVVETSSRLNINISTVFQSAAFFGYYNDMKKHKLRNGLLDPILKRALNLRKPFPICFKKSLCSSLRWFEYGMNSCNGNLHSSVSIPLSCQNKDCYIHSIQSGGLTASKGELGISEQFVPSQDVTLTRTNNAVCGLSVIPAPPSVPLTGPCSLNTIETIASSSSSAAVATEMHKSVSFSDKSADMLNSTAWGDTVVKLRVHGQSETTNQIISAFQDFCPLEYHNAKNGRRFRVMVVKQSSEGFPIQKHTSTNILPFYSDPPNRRPICIQPNRAPLNASLMSAFSAPNSSLLKSSLITVIDDDDDCHHSNKEELIRTARVTSTPQAGSNSTSHSLHNPLQFSHLSEFYVNLYIHKNRNELVKCCCERIHNNMPTNFISQSSTNNSNIERNSIKVLTYLCLKTSNAIEKRNTIVSGLVFSSRYKFPYFVVDLDSIRTFLNNLLCLVDEKIQDERGSSSLPSTEVTESTFIDWRCLVNNNNNIDYLSIISEFIGSSDLLSDGTLTNSKFKFSGVLASVVVVSHCSCIDNSSRHANNHVTITTGDPHFHCKNPGDCCSCYTHFMQLDQVIDSFVCQPSIPSTYAARALFIHYASSSWSEIAIHLENSLTKLFSSFESDQHHHGGCDIFSLILLVAYHSRSSQQTAIIEAEEICHGLNCIQRLAQMYEYPVLLPPFSDSCPAEVQITKSNPEFALSSSSSSSSPTNTSQVVQKDRLYTPVCPMLCENVHPIRNKRKPTLSFLSLSPMDDEKTKLYSRIFQGKFNSWLSTSSASSRNLAQSVCSTTTATNTENHLSSMLTLKCSLSQCQSHGSHTHSISDSRIISSTSNTVVVASPSNNNDIVTLPWLPLSPNSAFRVQTVKKPLGNSIPDPSTVKFGNSFYRNNSNNHGNSSQENGLNSMECCPVKPVLCNEDTCQSNLKSSSLPQIGDFSLTCPQSRSTSGLLSGMNSSVEEYYTELPKVTQSDVFGSESRRTQLPNRPKRPYPRIDSTDSHSSSPSLITNEKSVLSSSDMLSFDQMPTKCTGTSTSTSTNQNVVLQTTSDHQILPDNNSAVYAEVNDAFVYNTIPPYHSSSSSASLISSSKATFAPGEKVPSVDHYDTADYPVEEKLTDFLTLKPGHHTCCIHNFKFCDTMHHQDGLAVPFTSNQTCCSDSSHSHLLTNSLSCDKIPSDIPFPRRGSQFNPKLTNLPALPTSNEMISPNSFHNCSSMSPVAYFWPPNRLTCPPVSGFPSSPSIYPSPVLRFQPTCTQNNILLTGVCPSNSEYQLPNTTSPLCLQCNNRDCSKNLPPSQLCTSMVSGEFPCPFQTSISHPNQKESATGNSNILHKFDLSRKPFLFDTVTTAFRRRSSSWFRHNSQSNRKSKP</sequence>
<dbReference type="WBParaSite" id="TREG1_106620.1">
    <property type="protein sequence ID" value="TREG1_106620.1"/>
    <property type="gene ID" value="TREG1_106620"/>
</dbReference>
<evidence type="ECO:0008006" key="4">
    <source>
        <dbReference type="Google" id="ProtNLM"/>
    </source>
</evidence>
<dbReference type="GO" id="GO:0007266">
    <property type="term" value="P:Rho protein signal transduction"/>
    <property type="evidence" value="ECO:0007669"/>
    <property type="project" value="TreeGrafter"/>
</dbReference>
<dbReference type="GO" id="GO:0008361">
    <property type="term" value="P:regulation of cell size"/>
    <property type="evidence" value="ECO:0007669"/>
    <property type="project" value="TreeGrafter"/>
</dbReference>
<name>A0AA85IMV1_TRIRE</name>
<dbReference type="SUPFAM" id="SSF52540">
    <property type="entry name" value="P-loop containing nucleoside triphosphate hydrolases"/>
    <property type="match status" value="1"/>
</dbReference>
<dbReference type="GO" id="GO:0050770">
    <property type="term" value="P:regulation of axonogenesis"/>
    <property type="evidence" value="ECO:0007669"/>
    <property type="project" value="TreeGrafter"/>
</dbReference>
<organism evidence="2 3">
    <name type="scientific">Trichobilharzia regenti</name>
    <name type="common">Nasal bird schistosome</name>
    <dbReference type="NCBI Taxonomy" id="157069"/>
    <lineage>
        <taxon>Eukaryota</taxon>
        <taxon>Metazoa</taxon>
        <taxon>Spiralia</taxon>
        <taxon>Lophotrochozoa</taxon>
        <taxon>Platyhelminthes</taxon>
        <taxon>Trematoda</taxon>
        <taxon>Digenea</taxon>
        <taxon>Strigeidida</taxon>
        <taxon>Schistosomatoidea</taxon>
        <taxon>Schistosomatidae</taxon>
        <taxon>Trichobilharzia</taxon>
    </lineage>
</organism>
<evidence type="ECO:0000256" key="1">
    <source>
        <dbReference type="SAM" id="MobiDB-lite"/>
    </source>
</evidence>
<evidence type="ECO:0000313" key="2">
    <source>
        <dbReference type="Proteomes" id="UP000050795"/>
    </source>
</evidence>
<keyword evidence="2" id="KW-1185">Reference proteome</keyword>
<dbReference type="PANTHER" id="PTHR46005:SF4">
    <property type="entry name" value="RHO GTPASE-ACTIVATING PROTEIN 190"/>
    <property type="match status" value="1"/>
</dbReference>
<dbReference type="GO" id="GO:0005096">
    <property type="term" value="F:GTPase activator activity"/>
    <property type="evidence" value="ECO:0007669"/>
    <property type="project" value="TreeGrafter"/>
</dbReference>
<dbReference type="InterPro" id="IPR051978">
    <property type="entry name" value="Rho-GAP_domain"/>
</dbReference>
<evidence type="ECO:0000313" key="3">
    <source>
        <dbReference type="WBParaSite" id="TREG1_106620.1"/>
    </source>
</evidence>
<proteinExistence type="predicted"/>
<dbReference type="Gene3D" id="3.40.50.300">
    <property type="entry name" value="P-loop containing nucleotide triphosphate hydrolases"/>
    <property type="match status" value="1"/>
</dbReference>
<accession>A0AA85IMV1</accession>
<reference evidence="3" key="2">
    <citation type="submission" date="2023-11" db="UniProtKB">
        <authorList>
            <consortium name="WormBaseParasite"/>
        </authorList>
    </citation>
    <scope>IDENTIFICATION</scope>
</reference>
<dbReference type="InterPro" id="IPR027417">
    <property type="entry name" value="P-loop_NTPase"/>
</dbReference>
<dbReference type="GO" id="GO:0005829">
    <property type="term" value="C:cytosol"/>
    <property type="evidence" value="ECO:0007669"/>
    <property type="project" value="TreeGrafter"/>
</dbReference>
<dbReference type="Proteomes" id="UP000050795">
    <property type="component" value="Unassembled WGS sequence"/>
</dbReference>
<feature type="region of interest" description="Disordered" evidence="1">
    <location>
        <begin position="1178"/>
        <end position="1218"/>
    </location>
</feature>
<feature type="compositionally biased region" description="Polar residues" evidence="1">
    <location>
        <begin position="538"/>
        <end position="553"/>
    </location>
</feature>
<feature type="region of interest" description="Disordered" evidence="1">
    <location>
        <begin position="532"/>
        <end position="553"/>
    </location>
</feature>
<reference evidence="2" key="1">
    <citation type="submission" date="2022-06" db="EMBL/GenBank/DDBJ databases">
        <authorList>
            <person name="Berger JAMES D."/>
            <person name="Berger JAMES D."/>
        </authorList>
    </citation>
    <scope>NUCLEOTIDE SEQUENCE [LARGE SCALE GENOMIC DNA]</scope>
</reference>
<protein>
    <recommendedName>
        <fullName evidence="4">Rho GTPase-activating protein</fullName>
    </recommendedName>
</protein>
<dbReference type="PANTHER" id="PTHR46005">
    <property type="entry name" value="RHO GTPASE-ACTIVATING PROTEIN 190"/>
    <property type="match status" value="1"/>
</dbReference>